<evidence type="ECO:0000313" key="2">
    <source>
        <dbReference type="EMBL" id="MFC2968815.1"/>
    </source>
</evidence>
<dbReference type="Pfam" id="PF13376">
    <property type="entry name" value="OmdA"/>
    <property type="match status" value="1"/>
</dbReference>
<dbReference type="Pfam" id="PF08818">
    <property type="entry name" value="DUF1801"/>
    <property type="match status" value="1"/>
</dbReference>
<dbReference type="SUPFAM" id="SSF159888">
    <property type="entry name" value="YdhG-like"/>
    <property type="match status" value="1"/>
</dbReference>
<dbReference type="InterPro" id="IPR014922">
    <property type="entry name" value="YdhG-like"/>
</dbReference>
<accession>A0ABV7AIY4</accession>
<reference evidence="3" key="1">
    <citation type="journal article" date="2019" name="Int. J. Syst. Evol. Microbiol.">
        <title>The Global Catalogue of Microorganisms (GCM) 10K type strain sequencing project: providing services to taxonomists for standard genome sequencing and annotation.</title>
        <authorList>
            <consortium name="The Broad Institute Genomics Platform"/>
            <consortium name="The Broad Institute Genome Sequencing Center for Infectious Disease"/>
            <person name="Wu L."/>
            <person name="Ma J."/>
        </authorList>
    </citation>
    <scope>NUCLEOTIDE SEQUENCE [LARGE SCALE GENOMIC DNA]</scope>
    <source>
        <strain evidence="3">KCTC 62192</strain>
    </source>
</reference>
<dbReference type="PIRSF" id="PIRSF021308">
    <property type="entry name" value="UCP021308"/>
    <property type="match status" value="1"/>
</dbReference>
<sequence length="195" mass="21579">MDAPNPKTEAFFRDAVAWHDELSALRSILRASPLVEDFKWRAPCYTYRGGNVATVWGLKDCCTLSFFKGALLTDPEALLDAPGANSRSMRVIRFTGRDQIHAMEDTLRTYIDAAIAIETAGLKVNFAKDDLAYPEELIDRLDGAPELATAFAALTPGRRRGYLLHFAQAKRAATRTSRIDKAAPRILAGKGLHDR</sequence>
<comment type="caution">
    <text evidence="2">The sequence shown here is derived from an EMBL/GenBank/DDBJ whole genome shotgun (WGS) entry which is preliminary data.</text>
</comment>
<feature type="domain" description="YdhG-like" evidence="1">
    <location>
        <begin position="18"/>
        <end position="115"/>
    </location>
</feature>
<organism evidence="2 3">
    <name type="scientific">Acidimangrovimonas pyrenivorans</name>
    <dbReference type="NCBI Taxonomy" id="2030798"/>
    <lineage>
        <taxon>Bacteria</taxon>
        <taxon>Pseudomonadati</taxon>
        <taxon>Pseudomonadota</taxon>
        <taxon>Alphaproteobacteria</taxon>
        <taxon>Rhodobacterales</taxon>
        <taxon>Paracoccaceae</taxon>
        <taxon>Acidimangrovimonas</taxon>
    </lineage>
</organism>
<dbReference type="Proteomes" id="UP001595443">
    <property type="component" value="Unassembled WGS sequence"/>
</dbReference>
<evidence type="ECO:0000313" key="3">
    <source>
        <dbReference type="Proteomes" id="UP001595443"/>
    </source>
</evidence>
<name>A0ABV7AIY4_9RHOB</name>
<dbReference type="RefSeq" id="WP_377833507.1">
    <property type="nucleotide sequence ID" value="NZ_JBHRSK010000007.1"/>
</dbReference>
<dbReference type="EMBL" id="JBHRSK010000007">
    <property type="protein sequence ID" value="MFC2968815.1"/>
    <property type="molecule type" value="Genomic_DNA"/>
</dbReference>
<dbReference type="InterPro" id="IPR016786">
    <property type="entry name" value="YdeI_bac"/>
</dbReference>
<evidence type="ECO:0000259" key="1">
    <source>
        <dbReference type="Pfam" id="PF08818"/>
    </source>
</evidence>
<keyword evidence="3" id="KW-1185">Reference proteome</keyword>
<protein>
    <submittedName>
        <fullName evidence="2">YdeI family protein</fullName>
    </submittedName>
</protein>
<gene>
    <name evidence="2" type="ORF">ACFOES_11980</name>
</gene>
<proteinExistence type="predicted"/>